<dbReference type="EMBL" id="BDSP01000135">
    <property type="protein sequence ID" value="GAX19170.1"/>
    <property type="molecule type" value="Genomic_DNA"/>
</dbReference>
<protein>
    <submittedName>
        <fullName evidence="2">Uncharacterized protein</fullName>
    </submittedName>
</protein>
<feature type="coiled-coil region" evidence="1">
    <location>
        <begin position="859"/>
        <end position="903"/>
    </location>
</feature>
<gene>
    <name evidence="2" type="ORF">FisN_15Lh341</name>
</gene>
<dbReference type="AlphaFoldDB" id="A0A1Z5JYS1"/>
<sequence length="906" mass="103273">MLDYSQVLAATEAEAAASNLIWHRRALEQLHDSLAQIPLQQQSAYREALVRCPQLVQTESDPMQFLVFADFNSWNAATRIITYWEKRRELFGERAFLPVLDLSGNGALAGEDLMLFSTGSFQLTAEDTVVVDRSLEPDKIEFSIESTIRRYFFILQLLSRHRVNALHGKGYQVVIHFRTSKRTENRVASKTMELSSKAFPAHLKAIHLVLDADAHLGFVENAYLFFRTWQFIPCHFVVHHCETPAQALVKLIPHGILPNALPPTLGGNYQSSVEYPRFLAQFGFVAANALTSLIMDHKSDATLFNLECLHGAIDLLPESDKTAYIEAIQRTPDLVEAESPPLRFLEFDDFNYAAAAIRLCNYWKYRVDMFGDRAFLPMTINGAMGPDGEMALELGSQFLLRNGNCGRSVWCGEPLLKMSSDPEVDLKMRVKVLYYVASKVLKILSRFVIISCPSGWSVFTEFCCKFLVRMFTTLFGEDQNIHFSVGVEAQEEMHQKFEALGVTSEGLPKKAGGQDGPMEFLLCQRLEENHGEVSVTNEVASSAIKAMRTALALIPNGNKAAYLEALDKAPELSEQESLWERFLRFTNCNATKAANMYAKYWEVRKDLFGDRAFLPLNQTFEGAVERKDVTVLQTGYLMQLPCVESGQSVLYCDGTKLQKSTFSSSRARCKFYMLSIMSENVISQMKGFNLLYFWSDPSFDRVFKEHFVDTILPVMPVRVHEVHILGLDLCPADVLVESSMEARLNKTKRVLDFQQVLGAPAVETHVGTSREDLLQNLLDYGYSRESLPKALFGLLGFDDFVKWQELRVRYEWGLFTNSREEELSARYLIPRNKLLLQEEDSEKVERKRRMTIILSRRKRERERMSLESLQEEAMEQTDRNRKLQRLNETLRELVEKANEIVKGGLS</sequence>
<keyword evidence="1" id="KW-0175">Coiled coil</keyword>
<comment type="caution">
    <text evidence="2">The sequence shown here is derived from an EMBL/GenBank/DDBJ whole genome shotgun (WGS) entry which is preliminary data.</text>
</comment>
<evidence type="ECO:0000313" key="2">
    <source>
        <dbReference type="EMBL" id="GAX19170.1"/>
    </source>
</evidence>
<reference evidence="2 3" key="1">
    <citation type="journal article" date="2015" name="Plant Cell">
        <title>Oil accumulation by the oleaginous diatom Fistulifera solaris as revealed by the genome and transcriptome.</title>
        <authorList>
            <person name="Tanaka T."/>
            <person name="Maeda Y."/>
            <person name="Veluchamy A."/>
            <person name="Tanaka M."/>
            <person name="Abida H."/>
            <person name="Marechal E."/>
            <person name="Bowler C."/>
            <person name="Muto M."/>
            <person name="Sunaga Y."/>
            <person name="Tanaka M."/>
            <person name="Yoshino T."/>
            <person name="Taniguchi T."/>
            <person name="Fukuda Y."/>
            <person name="Nemoto M."/>
            <person name="Matsumoto M."/>
            <person name="Wong P.S."/>
            <person name="Aburatani S."/>
            <person name="Fujibuchi W."/>
        </authorList>
    </citation>
    <scope>NUCLEOTIDE SEQUENCE [LARGE SCALE GENOMIC DNA]</scope>
    <source>
        <strain evidence="2 3">JPCC DA0580</strain>
    </source>
</reference>
<organism evidence="2 3">
    <name type="scientific">Fistulifera solaris</name>
    <name type="common">Oleaginous diatom</name>
    <dbReference type="NCBI Taxonomy" id="1519565"/>
    <lineage>
        <taxon>Eukaryota</taxon>
        <taxon>Sar</taxon>
        <taxon>Stramenopiles</taxon>
        <taxon>Ochrophyta</taxon>
        <taxon>Bacillariophyta</taxon>
        <taxon>Bacillariophyceae</taxon>
        <taxon>Bacillariophycidae</taxon>
        <taxon>Naviculales</taxon>
        <taxon>Naviculaceae</taxon>
        <taxon>Fistulifera</taxon>
    </lineage>
</organism>
<evidence type="ECO:0000256" key="1">
    <source>
        <dbReference type="SAM" id="Coils"/>
    </source>
</evidence>
<dbReference type="OrthoDB" id="75724at2759"/>
<name>A0A1Z5JYS1_FISSO</name>
<dbReference type="InParanoid" id="A0A1Z5JYS1"/>
<proteinExistence type="predicted"/>
<keyword evidence="3" id="KW-1185">Reference proteome</keyword>
<accession>A0A1Z5JYS1</accession>
<dbReference type="Proteomes" id="UP000198406">
    <property type="component" value="Unassembled WGS sequence"/>
</dbReference>
<evidence type="ECO:0000313" key="3">
    <source>
        <dbReference type="Proteomes" id="UP000198406"/>
    </source>
</evidence>